<protein>
    <recommendedName>
        <fullName evidence="1">[Acyl-carrier-protein] S-malonyltransferase-like inserted helical domain-containing protein</fullName>
    </recommendedName>
</protein>
<name>A0A918PSM8_9ACTN</name>
<evidence type="ECO:0000313" key="3">
    <source>
        <dbReference type="Proteomes" id="UP000622166"/>
    </source>
</evidence>
<proteinExistence type="predicted"/>
<organism evidence="2 3">
    <name type="scientific">Streptomyces poonensis</name>
    <dbReference type="NCBI Taxonomy" id="68255"/>
    <lineage>
        <taxon>Bacteria</taxon>
        <taxon>Bacillati</taxon>
        <taxon>Actinomycetota</taxon>
        <taxon>Actinomycetes</taxon>
        <taxon>Kitasatosporales</taxon>
        <taxon>Streptomycetaceae</taxon>
        <taxon>Streptomyces</taxon>
    </lineage>
</organism>
<dbReference type="InterPro" id="IPR049489">
    <property type="entry name" value="FabD-like_helical_ins"/>
</dbReference>
<keyword evidence="3" id="KW-1185">Reference proteome</keyword>
<comment type="caution">
    <text evidence="2">The sequence shown here is derived from an EMBL/GenBank/DDBJ whole genome shotgun (WGS) entry which is preliminary data.</text>
</comment>
<evidence type="ECO:0000313" key="2">
    <source>
        <dbReference type="EMBL" id="GGZ21311.1"/>
    </source>
</evidence>
<dbReference type="EMBL" id="BMVW01000009">
    <property type="protein sequence ID" value="GGZ21311.1"/>
    <property type="molecule type" value="Genomic_DNA"/>
</dbReference>
<dbReference type="PANTHER" id="PTHR32332">
    <property type="entry name" value="2-NITROPROPANE DIOXYGENASE"/>
    <property type="match status" value="1"/>
</dbReference>
<dbReference type="Pfam" id="PF03060">
    <property type="entry name" value="NMO"/>
    <property type="match status" value="1"/>
</dbReference>
<dbReference type="Gene3D" id="3.20.20.70">
    <property type="entry name" value="Aldolase class I"/>
    <property type="match status" value="1"/>
</dbReference>
<dbReference type="NCBIfam" id="TIGR02814">
    <property type="entry name" value="pfaD_fam"/>
    <property type="match status" value="1"/>
</dbReference>
<dbReference type="Proteomes" id="UP000622166">
    <property type="component" value="Unassembled WGS sequence"/>
</dbReference>
<gene>
    <name evidence="2" type="ORF">GCM10010365_47120</name>
</gene>
<dbReference type="InterPro" id="IPR013785">
    <property type="entry name" value="Aldolase_TIM"/>
</dbReference>
<evidence type="ECO:0000259" key="1">
    <source>
        <dbReference type="Pfam" id="PF21607"/>
    </source>
</evidence>
<accession>A0A918PSM8</accession>
<dbReference type="InterPro" id="IPR014179">
    <property type="entry name" value="PfaD-like_TIM-barrel"/>
</dbReference>
<feature type="domain" description="[Acyl-carrier-protein] S-malonyltransferase-like inserted helical" evidence="1">
    <location>
        <begin position="334"/>
        <end position="413"/>
    </location>
</feature>
<sequence>MTVAVTHAEQSRGGPPDIAPEALGSADFLADHHVRYAYVAGSMYKAVASEDMVVRLGRAGLLSYFGTGGLRPDRIAAAIDRFRRDIGDGPYGLNLLASLENPAKEEEQVDLLLRHRVRRVEAASFLRPTPSLVRYRLSGLRTARDGSVHVPNRVMAKVSRPEVADYFLRPAPRALVDTLAADGLITAEEAVLAGRVPLADDLVAEADSGGHTDQRQLVILLPDTIRQRDRVAREFPAAARVRVGAAGGIGVPEAVAAAFVLGADFVLTGSINQCTAECGTSERVKDMLQEAEAHDMAIVPAGDMLETGARAQVLRRGLFYPARANKLYELYRRHDSLEDLDRRTADQLQRRYFRRSFEEVWKETRAYYQRANPKALALAERDPKHKMLLVFKAYFVQSIRLAMSGSEEHQVDYQVNCGPALGAFNAYVRGTHRENWRDRHVDDLGEMLMRGAAEILTERLRAMTAWSDRSRGPLL</sequence>
<dbReference type="SUPFAM" id="SSF51412">
    <property type="entry name" value="Inosine monophosphate dehydrogenase (IMPDH)"/>
    <property type="match status" value="1"/>
</dbReference>
<dbReference type="AlphaFoldDB" id="A0A918PSM8"/>
<dbReference type="PANTHER" id="PTHR32332:SF20">
    <property type="entry name" value="2-NITROPROPANE DIOXYGENASE-LIKE PROTEIN"/>
    <property type="match status" value="1"/>
</dbReference>
<reference evidence="2" key="1">
    <citation type="journal article" date="2014" name="Int. J. Syst. Evol. Microbiol.">
        <title>Complete genome sequence of Corynebacterium casei LMG S-19264T (=DSM 44701T), isolated from a smear-ripened cheese.</title>
        <authorList>
            <consortium name="US DOE Joint Genome Institute (JGI-PGF)"/>
            <person name="Walter F."/>
            <person name="Albersmeier A."/>
            <person name="Kalinowski J."/>
            <person name="Ruckert C."/>
        </authorList>
    </citation>
    <scope>NUCLEOTIDE SEQUENCE</scope>
    <source>
        <strain evidence="2">JCM 4815</strain>
    </source>
</reference>
<dbReference type="RefSeq" id="WP_189862150.1">
    <property type="nucleotide sequence ID" value="NZ_BMVW01000009.1"/>
</dbReference>
<reference evidence="2" key="2">
    <citation type="submission" date="2020-09" db="EMBL/GenBank/DDBJ databases">
        <authorList>
            <person name="Sun Q."/>
            <person name="Ohkuma M."/>
        </authorList>
    </citation>
    <scope>NUCLEOTIDE SEQUENCE</scope>
    <source>
        <strain evidence="2">JCM 4815</strain>
    </source>
</reference>
<dbReference type="Pfam" id="PF21607">
    <property type="entry name" value="FabD_helical_ins"/>
    <property type="match status" value="1"/>
</dbReference>